<accession>A0A835LQ04</accession>
<dbReference type="AlphaFoldDB" id="A0A835LQ04"/>
<dbReference type="Gene3D" id="1.20.1110.10">
    <property type="entry name" value="Calcium-transporting ATPase, transmembrane domain"/>
    <property type="match status" value="1"/>
</dbReference>
<evidence type="ECO:0000313" key="2">
    <source>
        <dbReference type="Proteomes" id="UP000631114"/>
    </source>
</evidence>
<dbReference type="EMBL" id="JADFTS010000008">
    <property type="protein sequence ID" value="KAF9595346.1"/>
    <property type="molecule type" value="Genomic_DNA"/>
</dbReference>
<dbReference type="PANTHER" id="PTHR34571">
    <property type="entry name" value="(S)-UREIDOGLYCINE AMINOHYDROLASE"/>
    <property type="match status" value="1"/>
</dbReference>
<dbReference type="InterPro" id="IPR017627">
    <property type="entry name" value="UGHY"/>
</dbReference>
<dbReference type="PANTHER" id="PTHR34571:SF1">
    <property type="entry name" value="(S)-UREIDOGLYCINE AMINOHYDROLASE"/>
    <property type="match status" value="1"/>
</dbReference>
<reference evidence="1 2" key="1">
    <citation type="submission" date="2020-10" db="EMBL/GenBank/DDBJ databases">
        <title>The Coptis chinensis genome and diversification of protoberbering-type alkaloids.</title>
        <authorList>
            <person name="Wang B."/>
            <person name="Shu S."/>
            <person name="Song C."/>
            <person name="Liu Y."/>
        </authorList>
    </citation>
    <scope>NUCLEOTIDE SEQUENCE [LARGE SCALE GENOMIC DNA]</scope>
    <source>
        <strain evidence="1">HL-2020</strain>
        <tissue evidence="1">Leaf</tissue>
    </source>
</reference>
<name>A0A835LQ04_9MAGN</name>
<proteinExistence type="predicted"/>
<comment type="caution">
    <text evidence="1">The sequence shown here is derived from an EMBL/GenBank/DDBJ whole genome shotgun (WGS) entry which is preliminary data.</text>
</comment>
<keyword evidence="2" id="KW-1185">Reference proteome</keyword>
<gene>
    <name evidence="1" type="ORF">IFM89_039464</name>
</gene>
<sequence length="307" mass="34338">MVYICEDETRYTISVQEIEDKNCVNYEIDCSKPIVLVTNGDGIGAIGLTVLVEALVGVGLFNVHVYTPQLESLPDRQDFVGIITLFVINSTISFIEENNAGNAQLLYLFFRQFGRISIGSCRLPYTRMGFIMPLSKIRGKCSEKVAIIQVFVKWVVGESGFCSENGYESNVIVTESIYHKVTNPTLSPIHLQDLPGFTRSVYQEDHAVITRKSCIQPSPDWSNTMGVYLITHAMGSHFVMYLAKMQGIMMVSAEEVVLKHIRLYPKDIYAKLLVASYGRQQGYSCVILEGDSTSVHNILEDSEASFN</sequence>
<organism evidence="1 2">
    <name type="scientific">Coptis chinensis</name>
    <dbReference type="NCBI Taxonomy" id="261450"/>
    <lineage>
        <taxon>Eukaryota</taxon>
        <taxon>Viridiplantae</taxon>
        <taxon>Streptophyta</taxon>
        <taxon>Embryophyta</taxon>
        <taxon>Tracheophyta</taxon>
        <taxon>Spermatophyta</taxon>
        <taxon>Magnoliopsida</taxon>
        <taxon>Ranunculales</taxon>
        <taxon>Ranunculaceae</taxon>
        <taxon>Coptidoideae</taxon>
        <taxon>Coptis</taxon>
    </lineage>
</organism>
<dbReference type="InterPro" id="IPR014710">
    <property type="entry name" value="RmlC-like_jellyroll"/>
</dbReference>
<dbReference type="OrthoDB" id="4965688at2759"/>
<dbReference type="GO" id="GO:0071522">
    <property type="term" value="F:ureidoglycine aminohydrolase activity"/>
    <property type="evidence" value="ECO:0007669"/>
    <property type="project" value="InterPro"/>
</dbReference>
<evidence type="ECO:0000313" key="1">
    <source>
        <dbReference type="EMBL" id="KAF9595346.1"/>
    </source>
</evidence>
<protein>
    <submittedName>
        <fullName evidence="1">Uncharacterized protein</fullName>
    </submittedName>
</protein>
<dbReference type="SUPFAM" id="SSF64167">
    <property type="entry name" value="SurE-like"/>
    <property type="match status" value="1"/>
</dbReference>
<dbReference type="InterPro" id="IPR036523">
    <property type="entry name" value="SurE-like_sf"/>
</dbReference>
<dbReference type="Proteomes" id="UP000631114">
    <property type="component" value="Unassembled WGS sequence"/>
</dbReference>
<dbReference type="Gene3D" id="2.60.120.10">
    <property type="entry name" value="Jelly Rolls"/>
    <property type="match status" value="1"/>
</dbReference>